<feature type="domain" description="Poly(A) RNA polymerase mitochondrial-like central palm" evidence="12">
    <location>
        <begin position="58"/>
        <end position="187"/>
    </location>
</feature>
<comment type="cofactor">
    <cofactor evidence="2">
        <name>Mg(2+)</name>
        <dbReference type="ChEBI" id="CHEBI:18420"/>
    </cofactor>
</comment>
<dbReference type="GO" id="GO:0005737">
    <property type="term" value="C:cytoplasm"/>
    <property type="evidence" value="ECO:0007669"/>
    <property type="project" value="UniProtKB-SubCell"/>
</dbReference>
<evidence type="ECO:0000256" key="3">
    <source>
        <dbReference type="ARBA" id="ARBA00004496"/>
    </source>
</evidence>
<dbReference type="Pfam" id="PF22600">
    <property type="entry name" value="MTPAP-like_central"/>
    <property type="match status" value="1"/>
</dbReference>
<dbReference type="Pfam" id="PF03828">
    <property type="entry name" value="PAP_assoc"/>
    <property type="match status" value="1"/>
</dbReference>
<evidence type="ECO:0000256" key="6">
    <source>
        <dbReference type="ARBA" id="ARBA00022490"/>
    </source>
</evidence>
<evidence type="ECO:0000256" key="9">
    <source>
        <dbReference type="ARBA" id="ARBA00022842"/>
    </source>
</evidence>
<organism evidence="13 14">
    <name type="scientific">Saitoella complicata (strain BCRC 22490 / CBS 7301 / JCM 7358 / NBRC 10748 / NRRL Y-17804)</name>
    <dbReference type="NCBI Taxonomy" id="698492"/>
    <lineage>
        <taxon>Eukaryota</taxon>
        <taxon>Fungi</taxon>
        <taxon>Dikarya</taxon>
        <taxon>Ascomycota</taxon>
        <taxon>Taphrinomycotina</taxon>
        <taxon>Taphrinomycotina incertae sedis</taxon>
        <taxon>Saitoella</taxon>
    </lineage>
</organism>
<dbReference type="PANTHER" id="PTHR12271">
    <property type="entry name" value="POLY A POLYMERASE CID PAP -RELATED"/>
    <property type="match status" value="1"/>
</dbReference>
<dbReference type="EC" id="2.7.7.19" evidence="5"/>
<dbReference type="GO" id="GO:1990817">
    <property type="term" value="F:poly(A) RNA polymerase activity"/>
    <property type="evidence" value="ECO:0007669"/>
    <property type="project" value="UniProtKB-EC"/>
</dbReference>
<dbReference type="Proteomes" id="UP000033140">
    <property type="component" value="Unassembled WGS sequence"/>
</dbReference>
<dbReference type="Gene3D" id="3.30.460.10">
    <property type="entry name" value="Beta Polymerase, domain 2"/>
    <property type="match status" value="1"/>
</dbReference>
<comment type="cofactor">
    <cofactor evidence="1">
        <name>Mn(2+)</name>
        <dbReference type="ChEBI" id="CHEBI:29035"/>
    </cofactor>
</comment>
<evidence type="ECO:0000256" key="7">
    <source>
        <dbReference type="ARBA" id="ARBA00022679"/>
    </source>
</evidence>
<dbReference type="STRING" id="698492.A0A0E9N8U2"/>
<dbReference type="EMBL" id="BACD03000002">
    <property type="protein sequence ID" value="GAO46121.1"/>
    <property type="molecule type" value="Genomic_DNA"/>
</dbReference>
<keyword evidence="14" id="KW-1185">Reference proteome</keyword>
<evidence type="ECO:0000256" key="1">
    <source>
        <dbReference type="ARBA" id="ARBA00001936"/>
    </source>
</evidence>
<comment type="subcellular location">
    <subcellularLocation>
        <location evidence="3">Cytoplasm</location>
    </subcellularLocation>
</comment>
<protein>
    <recommendedName>
        <fullName evidence="5">polynucleotide adenylyltransferase</fullName>
        <ecNumber evidence="5">2.7.7.19</ecNumber>
    </recommendedName>
</protein>
<feature type="domain" description="PAP-associated" evidence="11">
    <location>
        <begin position="279"/>
        <end position="347"/>
    </location>
</feature>
<evidence type="ECO:0000256" key="5">
    <source>
        <dbReference type="ARBA" id="ARBA00012388"/>
    </source>
</evidence>
<dbReference type="GO" id="GO:0050265">
    <property type="term" value="F:RNA uridylyltransferase activity"/>
    <property type="evidence" value="ECO:0007669"/>
    <property type="project" value="TreeGrafter"/>
</dbReference>
<accession>A0A0E9N8U2</accession>
<dbReference type="GO" id="GO:0031123">
    <property type="term" value="P:RNA 3'-end processing"/>
    <property type="evidence" value="ECO:0007669"/>
    <property type="project" value="TreeGrafter"/>
</dbReference>
<keyword evidence="7" id="KW-0808">Transferase</keyword>
<evidence type="ECO:0000256" key="10">
    <source>
        <dbReference type="SAM" id="MobiDB-lite"/>
    </source>
</evidence>
<comment type="caution">
    <text evidence="13">The sequence shown here is derived from an EMBL/GenBank/DDBJ whole genome shotgun (WGS) entry which is preliminary data.</text>
</comment>
<dbReference type="InterPro" id="IPR002058">
    <property type="entry name" value="PAP_assoc"/>
</dbReference>
<sequence>MQTDHKDPATIQTNRNMMAHPSQGGAHPLSAGPTNPQPYQDAYSGFTEYVLSINRPQYPSANEMYLKEQLRSLIDVEIVQRIQPSARVIPFGSLVNGFATANSDLDLCILDDSPNPRYKIKTELPEVLAAEFERYGFEVKLLTKTRIPIIKLVQGPTAQFPLGLAMDIGFENRLALHNTRLLATYSRIDSRLREMVLFVKHWAKVRGINSSYHGTLSSYGYVLTILHFLINVASPSCLPNLQHIGAQVPVPFEELECEGYNIWFFKDLTNIPPSLNRRSIGELMAEYFSYYAQFDFRNMVISIRTPGGLLTKTSKGWTQALDRVGPEDQKVRSRNFLCIEDPFEITHNVGRTVGKNGLYDIRGEYMRASKLTRARDPRVFRALCEQR</sequence>
<evidence type="ECO:0000313" key="14">
    <source>
        <dbReference type="Proteomes" id="UP000033140"/>
    </source>
</evidence>
<reference evidence="13 14" key="3">
    <citation type="journal article" date="2015" name="Genome Announc.">
        <title>Draft Genome Sequence of the Archiascomycetous Yeast Saitoella complicata.</title>
        <authorList>
            <person name="Yamauchi K."/>
            <person name="Kondo S."/>
            <person name="Hamamoto M."/>
            <person name="Takahashi Y."/>
            <person name="Ogura Y."/>
            <person name="Hayashi T."/>
            <person name="Nishida H."/>
        </authorList>
    </citation>
    <scope>NUCLEOTIDE SEQUENCE [LARGE SCALE GENOMIC DNA]</scope>
    <source>
        <strain evidence="13 14">NRRL Y-17804</strain>
    </source>
</reference>
<evidence type="ECO:0000259" key="12">
    <source>
        <dbReference type="Pfam" id="PF22600"/>
    </source>
</evidence>
<reference evidence="13 14" key="1">
    <citation type="journal article" date="2011" name="J. Gen. Appl. Microbiol.">
        <title>Draft genome sequencing of the enigmatic yeast Saitoella complicata.</title>
        <authorList>
            <person name="Nishida H."/>
            <person name="Hamamoto M."/>
            <person name="Sugiyama J."/>
        </authorList>
    </citation>
    <scope>NUCLEOTIDE SEQUENCE [LARGE SCALE GENOMIC DNA]</scope>
    <source>
        <strain evidence="13 14">NRRL Y-17804</strain>
    </source>
</reference>
<dbReference type="GO" id="GO:0010605">
    <property type="term" value="P:negative regulation of macromolecule metabolic process"/>
    <property type="evidence" value="ECO:0007669"/>
    <property type="project" value="UniProtKB-ARBA"/>
</dbReference>
<proteinExistence type="inferred from homology"/>
<dbReference type="AlphaFoldDB" id="A0A0E9N8U2"/>
<gene>
    <name evidence="13" type="ORF">G7K_0361-t2</name>
</gene>
<evidence type="ECO:0000256" key="2">
    <source>
        <dbReference type="ARBA" id="ARBA00001946"/>
    </source>
</evidence>
<feature type="region of interest" description="Disordered" evidence="10">
    <location>
        <begin position="17"/>
        <end position="36"/>
    </location>
</feature>
<keyword evidence="8" id="KW-0479">Metal-binding</keyword>
<dbReference type="CDD" id="cd05402">
    <property type="entry name" value="NT_PAP_TUTase"/>
    <property type="match status" value="1"/>
</dbReference>
<dbReference type="OMA" id="TICKRRV"/>
<keyword evidence="9" id="KW-0460">Magnesium</keyword>
<dbReference type="GO" id="GO:0046872">
    <property type="term" value="F:metal ion binding"/>
    <property type="evidence" value="ECO:0007669"/>
    <property type="project" value="UniProtKB-KW"/>
</dbReference>
<evidence type="ECO:0000256" key="4">
    <source>
        <dbReference type="ARBA" id="ARBA00008593"/>
    </source>
</evidence>
<dbReference type="SUPFAM" id="SSF81301">
    <property type="entry name" value="Nucleotidyltransferase"/>
    <property type="match status" value="1"/>
</dbReference>
<keyword evidence="6" id="KW-0963">Cytoplasm</keyword>
<reference evidence="13 14" key="2">
    <citation type="journal article" date="2014" name="J. Gen. Appl. Microbiol.">
        <title>The early diverging ascomycetous budding yeast Saitoella complicata has three histone deacetylases belonging to the Clr6, Hos2, and Rpd3 lineages.</title>
        <authorList>
            <person name="Nishida H."/>
            <person name="Matsumoto T."/>
            <person name="Kondo S."/>
            <person name="Hamamoto M."/>
            <person name="Yoshikawa H."/>
        </authorList>
    </citation>
    <scope>NUCLEOTIDE SEQUENCE [LARGE SCALE GENOMIC DNA]</scope>
    <source>
        <strain evidence="13 14">NRRL Y-17804</strain>
    </source>
</reference>
<evidence type="ECO:0000259" key="11">
    <source>
        <dbReference type="Pfam" id="PF03828"/>
    </source>
</evidence>
<evidence type="ECO:0000313" key="13">
    <source>
        <dbReference type="EMBL" id="GAO46121.1"/>
    </source>
</evidence>
<dbReference type="InterPro" id="IPR054708">
    <property type="entry name" value="MTPAP-like_central"/>
</dbReference>
<dbReference type="SUPFAM" id="SSF81631">
    <property type="entry name" value="PAP/OAS1 substrate-binding domain"/>
    <property type="match status" value="1"/>
</dbReference>
<dbReference type="InterPro" id="IPR043519">
    <property type="entry name" value="NT_sf"/>
</dbReference>
<dbReference type="Gene3D" id="1.10.1410.10">
    <property type="match status" value="1"/>
</dbReference>
<name>A0A0E9N8U2_SAICN</name>
<evidence type="ECO:0000256" key="8">
    <source>
        <dbReference type="ARBA" id="ARBA00022723"/>
    </source>
</evidence>
<dbReference type="PANTHER" id="PTHR12271:SF40">
    <property type="entry name" value="POLY(A) RNA POLYMERASE GLD2"/>
    <property type="match status" value="1"/>
</dbReference>
<comment type="similarity">
    <text evidence="4">Belongs to the DNA polymerase type-B-like family.</text>
</comment>